<dbReference type="InterPro" id="IPR050232">
    <property type="entry name" value="FBL13/AtMIF1-like"/>
</dbReference>
<dbReference type="RefSeq" id="XP_056859498.1">
    <property type="nucleotide sequence ID" value="XM_057003518.1"/>
</dbReference>
<dbReference type="OrthoDB" id="594804at2759"/>
<evidence type="ECO:0000313" key="3">
    <source>
        <dbReference type="RefSeq" id="XP_056859498.1"/>
    </source>
</evidence>
<dbReference type="Pfam" id="PF08387">
    <property type="entry name" value="FBD"/>
    <property type="match status" value="1"/>
</dbReference>
<dbReference type="Proteomes" id="UP000504610">
    <property type="component" value="Chromosome 2"/>
</dbReference>
<evidence type="ECO:0000259" key="1">
    <source>
        <dbReference type="SMART" id="SM00579"/>
    </source>
</evidence>
<dbReference type="InterPro" id="IPR006566">
    <property type="entry name" value="FBD"/>
</dbReference>
<dbReference type="GeneID" id="130494532"/>
<dbReference type="PANTHER" id="PTHR31900">
    <property type="entry name" value="F-BOX/RNI SUPERFAMILY PROTEIN-RELATED"/>
    <property type="match status" value="1"/>
</dbReference>
<dbReference type="AlphaFoldDB" id="A0A9W3D708"/>
<dbReference type="KEGG" id="rsz:130494532"/>
<proteinExistence type="predicted"/>
<dbReference type="InterPro" id="IPR055411">
    <property type="entry name" value="LRR_FXL15/At3g58940/PEG3-like"/>
</dbReference>
<gene>
    <name evidence="3" type="primary">LOC130494532</name>
</gene>
<name>A0A9W3D708_RAPSA</name>
<dbReference type="SMART" id="SM00579">
    <property type="entry name" value="FBD"/>
    <property type="match status" value="1"/>
</dbReference>
<organism evidence="2 3">
    <name type="scientific">Raphanus sativus</name>
    <name type="common">Radish</name>
    <name type="synonym">Raphanus raphanistrum var. sativus</name>
    <dbReference type="NCBI Taxonomy" id="3726"/>
    <lineage>
        <taxon>Eukaryota</taxon>
        <taxon>Viridiplantae</taxon>
        <taxon>Streptophyta</taxon>
        <taxon>Embryophyta</taxon>
        <taxon>Tracheophyta</taxon>
        <taxon>Spermatophyta</taxon>
        <taxon>Magnoliopsida</taxon>
        <taxon>eudicotyledons</taxon>
        <taxon>Gunneridae</taxon>
        <taxon>Pentapetalae</taxon>
        <taxon>rosids</taxon>
        <taxon>malvids</taxon>
        <taxon>Brassicales</taxon>
        <taxon>Brassicaceae</taxon>
        <taxon>Brassiceae</taxon>
        <taxon>Raphanus</taxon>
    </lineage>
</organism>
<sequence>MEKFLASSRVEKPCLHKVKLIVEDLFCYPPFITRWIDLVATPELEHLDLKCENVLSGYSGVMMPLSIYTCCPKLLHLRLHRVFVGTLDSVSLPCLKTMRLENNTYASEASLELLISSCPVLEDFSFVRKLDCGIKALRVHSKTLTSLSIRTGAMIDYDAFPPLLVLSNDHHSSVRVLINAPRLKYLNLSDHISECKIISNLGSLTKVNLGSCGGDYLPDHFFTSISQVRDMKIIHSTFRFILKIKPLPQFCNLSCLEAKLYFWDMDILLQFLEICPNLTSLILDLSHPSMSLRQTRFTHVAECLLSSLEFVEIASPLGGLPVEIEPVRYFAENSVVLKKLSLRLKPSMDEEDSVALRDLLLALPTLSSECEIVVC</sequence>
<feature type="domain" description="FBD" evidence="1">
    <location>
        <begin position="302"/>
        <end position="375"/>
    </location>
</feature>
<accession>A0A9W3D708</accession>
<reference evidence="3" key="2">
    <citation type="submission" date="2025-08" db="UniProtKB">
        <authorList>
            <consortium name="RefSeq"/>
        </authorList>
    </citation>
    <scope>IDENTIFICATION</scope>
    <source>
        <tissue evidence="3">Leaf</tissue>
    </source>
</reference>
<protein>
    <submittedName>
        <fullName evidence="3">FBD-associated F-box protein At5g22730-like</fullName>
    </submittedName>
</protein>
<evidence type="ECO:0000313" key="2">
    <source>
        <dbReference type="Proteomes" id="UP000504610"/>
    </source>
</evidence>
<dbReference type="InterPro" id="IPR032675">
    <property type="entry name" value="LRR_dom_sf"/>
</dbReference>
<dbReference type="Pfam" id="PF24758">
    <property type="entry name" value="LRR_At5g56370"/>
    <property type="match status" value="1"/>
</dbReference>
<reference evidence="2" key="1">
    <citation type="journal article" date="2019" name="Database">
        <title>The radish genome database (RadishGD): an integrated information resource for radish genomics.</title>
        <authorList>
            <person name="Yu H.J."/>
            <person name="Baek S."/>
            <person name="Lee Y.J."/>
            <person name="Cho A."/>
            <person name="Mun J.H."/>
        </authorList>
    </citation>
    <scope>NUCLEOTIDE SEQUENCE [LARGE SCALE GENOMIC DNA]</scope>
    <source>
        <strain evidence="2">cv. WK10039</strain>
    </source>
</reference>
<keyword evidence="2" id="KW-1185">Reference proteome</keyword>
<dbReference type="Gene3D" id="3.80.10.10">
    <property type="entry name" value="Ribonuclease Inhibitor"/>
    <property type="match status" value="1"/>
</dbReference>
<dbReference type="SUPFAM" id="SSF52047">
    <property type="entry name" value="RNI-like"/>
    <property type="match status" value="1"/>
</dbReference>
<dbReference type="PANTHER" id="PTHR31900:SF25">
    <property type="entry name" value="FBD DOMAIN-CONTAINING PROTEIN"/>
    <property type="match status" value="1"/>
</dbReference>